<dbReference type="Proteomes" id="UP000002051">
    <property type="component" value="Unassembled WGS sequence"/>
</dbReference>
<reference evidence="3" key="5">
    <citation type="journal article" date="2018" name="Nat. Plants">
        <title>Whole-genome landscape of Medicago truncatula symbiotic genes.</title>
        <authorList>
            <person name="Pecrix Y."/>
            <person name="Gamas P."/>
            <person name="Carrere S."/>
        </authorList>
    </citation>
    <scope>NUCLEOTIDE SEQUENCE</scope>
    <source>
        <tissue evidence="3">Leaves</tissue>
    </source>
</reference>
<dbReference type="EnsemblPlants" id="AES82579">
    <property type="protein sequence ID" value="AES82579"/>
    <property type="gene ID" value="MTR_7g114230"/>
</dbReference>
<evidence type="ECO:0000313" key="2">
    <source>
        <dbReference type="EMBL" id="AES82579.1"/>
    </source>
</evidence>
<feature type="region of interest" description="Disordered" evidence="1">
    <location>
        <begin position="1"/>
        <end position="34"/>
    </location>
</feature>
<evidence type="ECO:0000313" key="6">
    <source>
        <dbReference type="Proteomes" id="UP000265566"/>
    </source>
</evidence>
<evidence type="ECO:0000313" key="3">
    <source>
        <dbReference type="EMBL" id="RHN49349.1"/>
    </source>
</evidence>
<proteinExistence type="predicted"/>
<protein>
    <submittedName>
        <fullName evidence="2 4">Uncharacterized protein</fullName>
    </submittedName>
</protein>
<sequence>MRGARGPSTSRLDQPHKQERHHTLTQNLKASTSFSSCSPFKRKLLLACIVVAGFSANGPTLLAPPLLLSTQTDRLPRSHHSSNGALIPLLDHEGSSGTVYIEARTTTLVRETPHSYPKP</sequence>
<evidence type="ECO:0000313" key="5">
    <source>
        <dbReference type="Proteomes" id="UP000002051"/>
    </source>
</evidence>
<reference evidence="6" key="4">
    <citation type="journal article" date="2018" name="Nat. Plants">
        <title>Whole-genome landscape of Medicago truncatula symbiotic genes.</title>
        <authorList>
            <person name="Pecrix Y."/>
            <person name="Staton S.E."/>
            <person name="Sallet E."/>
            <person name="Lelandais-Briere C."/>
            <person name="Moreau S."/>
            <person name="Carrere S."/>
            <person name="Blein T."/>
            <person name="Jardinaud M.F."/>
            <person name="Latrasse D."/>
            <person name="Zouine M."/>
            <person name="Zahm M."/>
            <person name="Kreplak J."/>
            <person name="Mayjonade B."/>
            <person name="Satge C."/>
            <person name="Perez M."/>
            <person name="Cauet S."/>
            <person name="Marande W."/>
            <person name="Chantry-Darmon C."/>
            <person name="Lopez-Roques C."/>
            <person name="Bouchez O."/>
            <person name="Berard A."/>
            <person name="Debelle F."/>
            <person name="Munos S."/>
            <person name="Bendahmane A."/>
            <person name="Berges H."/>
            <person name="Niebel A."/>
            <person name="Buitink J."/>
            <person name="Frugier F."/>
            <person name="Benhamed M."/>
            <person name="Crespi M."/>
            <person name="Gouzy J."/>
            <person name="Gamas P."/>
        </authorList>
    </citation>
    <scope>NUCLEOTIDE SEQUENCE [LARGE SCALE GENOMIC DNA]</scope>
    <source>
        <strain evidence="6">cv. Jemalong A17</strain>
    </source>
</reference>
<evidence type="ECO:0000256" key="1">
    <source>
        <dbReference type="SAM" id="MobiDB-lite"/>
    </source>
</evidence>
<evidence type="ECO:0000313" key="4">
    <source>
        <dbReference type="EnsemblPlants" id="AES82579"/>
    </source>
</evidence>
<reference evidence="4" key="3">
    <citation type="submission" date="2015-04" db="UniProtKB">
        <authorList>
            <consortium name="EnsemblPlants"/>
        </authorList>
    </citation>
    <scope>IDENTIFICATION</scope>
    <source>
        <strain evidence="4">cv. Jemalong A17</strain>
    </source>
</reference>
<dbReference type="Proteomes" id="UP000265566">
    <property type="component" value="Chromosome 7"/>
</dbReference>
<gene>
    <name evidence="2" type="ordered locus">MTR_7g114230</name>
    <name evidence="3" type="ORF">MtrunA17_Chr7g0273561</name>
</gene>
<dbReference type="Gramene" id="rna44169">
    <property type="protein sequence ID" value="RHN49349.1"/>
    <property type="gene ID" value="gene44169"/>
</dbReference>
<dbReference type="AlphaFoldDB" id="G7L0Q8"/>
<keyword evidence="5" id="KW-1185">Reference proteome</keyword>
<reference evidence="2 5" key="2">
    <citation type="journal article" date="2014" name="BMC Genomics">
        <title>An improved genome release (version Mt4.0) for the model legume Medicago truncatula.</title>
        <authorList>
            <person name="Tang H."/>
            <person name="Krishnakumar V."/>
            <person name="Bidwell S."/>
            <person name="Rosen B."/>
            <person name="Chan A."/>
            <person name="Zhou S."/>
            <person name="Gentzbittel L."/>
            <person name="Childs K.L."/>
            <person name="Yandell M."/>
            <person name="Gundlach H."/>
            <person name="Mayer K.F."/>
            <person name="Schwartz D.C."/>
            <person name="Town C.D."/>
        </authorList>
    </citation>
    <scope>GENOME REANNOTATION</scope>
    <source>
        <strain evidence="4 5">cv. Jemalong A17</strain>
    </source>
</reference>
<feature type="compositionally biased region" description="Polar residues" evidence="1">
    <location>
        <begin position="24"/>
        <end position="34"/>
    </location>
</feature>
<dbReference type="PaxDb" id="3880-AES82579"/>
<dbReference type="EMBL" id="CM001223">
    <property type="protein sequence ID" value="AES82579.1"/>
    <property type="molecule type" value="Genomic_DNA"/>
</dbReference>
<dbReference type="EMBL" id="PSQE01000007">
    <property type="protein sequence ID" value="RHN49349.1"/>
    <property type="molecule type" value="Genomic_DNA"/>
</dbReference>
<organism evidence="2 5">
    <name type="scientific">Medicago truncatula</name>
    <name type="common">Barrel medic</name>
    <name type="synonym">Medicago tribuloides</name>
    <dbReference type="NCBI Taxonomy" id="3880"/>
    <lineage>
        <taxon>Eukaryota</taxon>
        <taxon>Viridiplantae</taxon>
        <taxon>Streptophyta</taxon>
        <taxon>Embryophyta</taxon>
        <taxon>Tracheophyta</taxon>
        <taxon>Spermatophyta</taxon>
        <taxon>Magnoliopsida</taxon>
        <taxon>eudicotyledons</taxon>
        <taxon>Gunneridae</taxon>
        <taxon>Pentapetalae</taxon>
        <taxon>rosids</taxon>
        <taxon>fabids</taxon>
        <taxon>Fabales</taxon>
        <taxon>Fabaceae</taxon>
        <taxon>Papilionoideae</taxon>
        <taxon>50 kb inversion clade</taxon>
        <taxon>NPAAA clade</taxon>
        <taxon>Hologalegina</taxon>
        <taxon>IRL clade</taxon>
        <taxon>Trifolieae</taxon>
        <taxon>Medicago</taxon>
    </lineage>
</organism>
<name>G7L0Q8_MEDTR</name>
<dbReference type="HOGENOM" id="CLU_2065009_0_0_1"/>
<reference evidence="2 5" key="1">
    <citation type="journal article" date="2011" name="Nature">
        <title>The Medicago genome provides insight into the evolution of rhizobial symbioses.</title>
        <authorList>
            <person name="Young N.D."/>
            <person name="Debelle F."/>
            <person name="Oldroyd G.E."/>
            <person name="Geurts R."/>
            <person name="Cannon S.B."/>
            <person name="Udvardi M.K."/>
            <person name="Benedito V.A."/>
            <person name="Mayer K.F."/>
            <person name="Gouzy J."/>
            <person name="Schoof H."/>
            <person name="Van de Peer Y."/>
            <person name="Proost S."/>
            <person name="Cook D.R."/>
            <person name="Meyers B.C."/>
            <person name="Spannagl M."/>
            <person name="Cheung F."/>
            <person name="De Mita S."/>
            <person name="Krishnakumar V."/>
            <person name="Gundlach H."/>
            <person name="Zhou S."/>
            <person name="Mudge J."/>
            <person name="Bharti A.K."/>
            <person name="Murray J.D."/>
            <person name="Naoumkina M.A."/>
            <person name="Rosen B."/>
            <person name="Silverstein K.A."/>
            <person name="Tang H."/>
            <person name="Rombauts S."/>
            <person name="Zhao P.X."/>
            <person name="Zhou P."/>
            <person name="Barbe V."/>
            <person name="Bardou P."/>
            <person name="Bechner M."/>
            <person name="Bellec A."/>
            <person name="Berger A."/>
            <person name="Berges H."/>
            <person name="Bidwell S."/>
            <person name="Bisseling T."/>
            <person name="Choisne N."/>
            <person name="Couloux A."/>
            <person name="Denny R."/>
            <person name="Deshpande S."/>
            <person name="Dai X."/>
            <person name="Doyle J.J."/>
            <person name="Dudez A.M."/>
            <person name="Farmer A.D."/>
            <person name="Fouteau S."/>
            <person name="Franken C."/>
            <person name="Gibelin C."/>
            <person name="Gish J."/>
            <person name="Goldstein S."/>
            <person name="Gonzalez A.J."/>
            <person name="Green P.J."/>
            <person name="Hallab A."/>
            <person name="Hartog M."/>
            <person name="Hua A."/>
            <person name="Humphray S.J."/>
            <person name="Jeong D.H."/>
            <person name="Jing Y."/>
            <person name="Jocker A."/>
            <person name="Kenton S.M."/>
            <person name="Kim D.J."/>
            <person name="Klee K."/>
            <person name="Lai H."/>
            <person name="Lang C."/>
            <person name="Lin S."/>
            <person name="Macmil S.L."/>
            <person name="Magdelenat G."/>
            <person name="Matthews L."/>
            <person name="McCorrison J."/>
            <person name="Monaghan E.L."/>
            <person name="Mun J.H."/>
            <person name="Najar F.Z."/>
            <person name="Nicholson C."/>
            <person name="Noirot C."/>
            <person name="O'Bleness M."/>
            <person name="Paule C.R."/>
            <person name="Poulain J."/>
            <person name="Prion F."/>
            <person name="Qin B."/>
            <person name="Qu C."/>
            <person name="Retzel E.F."/>
            <person name="Riddle C."/>
            <person name="Sallet E."/>
            <person name="Samain S."/>
            <person name="Samson N."/>
            <person name="Sanders I."/>
            <person name="Saurat O."/>
            <person name="Scarpelli C."/>
            <person name="Schiex T."/>
            <person name="Segurens B."/>
            <person name="Severin A.J."/>
            <person name="Sherrier D.J."/>
            <person name="Shi R."/>
            <person name="Sims S."/>
            <person name="Singer S.R."/>
            <person name="Sinharoy S."/>
            <person name="Sterck L."/>
            <person name="Viollet A."/>
            <person name="Wang B.B."/>
            <person name="Wang K."/>
            <person name="Wang M."/>
            <person name="Wang X."/>
            <person name="Warfsmann J."/>
            <person name="Weissenbach J."/>
            <person name="White D.D."/>
            <person name="White J.D."/>
            <person name="Wiley G.B."/>
            <person name="Wincker P."/>
            <person name="Xing Y."/>
            <person name="Yang L."/>
            <person name="Yao Z."/>
            <person name="Ying F."/>
            <person name="Zhai J."/>
            <person name="Zhou L."/>
            <person name="Zuber A."/>
            <person name="Denarie J."/>
            <person name="Dixon R.A."/>
            <person name="May G.D."/>
            <person name="Schwartz D.C."/>
            <person name="Rogers J."/>
            <person name="Quetier F."/>
            <person name="Town C.D."/>
            <person name="Roe B.A."/>
        </authorList>
    </citation>
    <scope>NUCLEOTIDE SEQUENCE [LARGE SCALE GENOMIC DNA]</scope>
    <source>
        <strain evidence="2">A17</strain>
        <strain evidence="4 5">cv. Jemalong A17</strain>
    </source>
</reference>
<accession>G7L0Q8</accession>